<dbReference type="InterPro" id="IPR026287">
    <property type="entry name" value="SoFic-like"/>
</dbReference>
<dbReference type="PROSITE" id="PS51459">
    <property type="entry name" value="FIDO"/>
    <property type="match status" value="1"/>
</dbReference>
<dbReference type="PANTHER" id="PTHR13504">
    <property type="entry name" value="FIDO DOMAIN-CONTAINING PROTEIN DDB_G0283145"/>
    <property type="match status" value="1"/>
</dbReference>
<dbReference type="InterPro" id="IPR036597">
    <property type="entry name" value="Fido-like_dom_sf"/>
</dbReference>
<feature type="domain" description="Fido" evidence="1">
    <location>
        <begin position="138"/>
        <end position="290"/>
    </location>
</feature>
<keyword evidence="3" id="KW-1185">Reference proteome</keyword>
<evidence type="ECO:0000259" key="1">
    <source>
        <dbReference type="PROSITE" id="PS51459"/>
    </source>
</evidence>
<dbReference type="PANTHER" id="PTHR13504:SF38">
    <property type="entry name" value="FIDO DOMAIN-CONTAINING PROTEIN"/>
    <property type="match status" value="1"/>
</dbReference>
<comment type="caution">
    <text evidence="2">The sequence shown here is derived from an EMBL/GenBank/DDBJ whole genome shotgun (WGS) entry which is preliminary data.</text>
</comment>
<organism evidence="2 3">
    <name type="scientific">Fodinicola feengrottensis</name>
    <dbReference type="NCBI Taxonomy" id="435914"/>
    <lineage>
        <taxon>Bacteria</taxon>
        <taxon>Bacillati</taxon>
        <taxon>Actinomycetota</taxon>
        <taxon>Actinomycetes</taxon>
        <taxon>Mycobacteriales</taxon>
        <taxon>Fodinicola</taxon>
    </lineage>
</organism>
<gene>
    <name evidence="2" type="ORF">GCM10009765_32040</name>
</gene>
<accession>A0ABP4T0Q5</accession>
<dbReference type="Pfam" id="PF02661">
    <property type="entry name" value="Fic"/>
    <property type="match status" value="1"/>
</dbReference>
<proteinExistence type="predicted"/>
<dbReference type="SUPFAM" id="SSF140931">
    <property type="entry name" value="Fic-like"/>
    <property type="match status" value="1"/>
</dbReference>
<dbReference type="Pfam" id="PF13784">
    <property type="entry name" value="Fic_N"/>
    <property type="match status" value="1"/>
</dbReference>
<evidence type="ECO:0000313" key="2">
    <source>
        <dbReference type="EMBL" id="GAA1680408.1"/>
    </source>
</evidence>
<dbReference type="Gene3D" id="1.10.3290.10">
    <property type="entry name" value="Fido-like domain"/>
    <property type="match status" value="1"/>
</dbReference>
<sequence>MMDLDRLANSPIGRLVPISGVTPGTGDTWRYHAFVPQPLPVTPALDMAALNSASKAAMEVARLDQAVSQLPNPRILVRPVVRREAASTAALEGTYATFGDVLEADFLEDRQLSSEQREIRNYVNATEKGVELLDTYPISVGLVSHLQEILVRGTSSEAYDSGGLRQRQVYIGPRNRPISEARYVPPPEGMILVEGMSDWEKWVNTASDVPLVAKIALAHYQFESLHPFSDGNGRIGRLVALLQLIQEGILRVPILNISSWLEHNRQEYLDSMLEVTMSGSYDKWVAFFSEAVGSQAKAGIAQIDGLLGLKSQMITELRAAGIRGSALEVAENLIGYPVIDVRTAQSMIEKSFEAANNAISRLVEQGILHEITGRTTNRLFACRRVLQLV</sequence>
<reference evidence="3" key="1">
    <citation type="journal article" date="2019" name="Int. J. Syst. Evol. Microbiol.">
        <title>The Global Catalogue of Microorganisms (GCM) 10K type strain sequencing project: providing services to taxonomists for standard genome sequencing and annotation.</title>
        <authorList>
            <consortium name="The Broad Institute Genomics Platform"/>
            <consortium name="The Broad Institute Genome Sequencing Center for Infectious Disease"/>
            <person name="Wu L."/>
            <person name="Ma J."/>
        </authorList>
    </citation>
    <scope>NUCLEOTIDE SEQUENCE [LARGE SCALE GENOMIC DNA]</scope>
    <source>
        <strain evidence="3">JCM 14718</strain>
    </source>
</reference>
<dbReference type="InterPro" id="IPR003812">
    <property type="entry name" value="Fido"/>
</dbReference>
<dbReference type="Proteomes" id="UP001500618">
    <property type="component" value="Unassembled WGS sequence"/>
</dbReference>
<dbReference type="InterPro" id="IPR040198">
    <property type="entry name" value="Fido_containing"/>
</dbReference>
<dbReference type="PIRSF" id="PIRSF038925">
    <property type="entry name" value="AMP-prot_trans"/>
    <property type="match status" value="1"/>
</dbReference>
<dbReference type="EMBL" id="BAAANY010000009">
    <property type="protein sequence ID" value="GAA1680408.1"/>
    <property type="molecule type" value="Genomic_DNA"/>
</dbReference>
<protein>
    <submittedName>
        <fullName evidence="2">Fic family protein</fullName>
    </submittedName>
</protein>
<evidence type="ECO:0000313" key="3">
    <source>
        <dbReference type="Proteomes" id="UP001500618"/>
    </source>
</evidence>
<name>A0ABP4T0Q5_9ACTN</name>
<dbReference type="InterPro" id="IPR025758">
    <property type="entry name" value="Fic/DOC_N"/>
</dbReference>